<name>A0A1S8WVT5_OPIVI</name>
<evidence type="ECO:0000313" key="3">
    <source>
        <dbReference type="Proteomes" id="UP000243686"/>
    </source>
</evidence>
<dbReference type="InterPro" id="IPR009290">
    <property type="entry name" value="Radial_spoke_3"/>
</dbReference>
<accession>A0A1S8WVT5</accession>
<proteinExistence type="predicted"/>
<feature type="region of interest" description="Disordered" evidence="1">
    <location>
        <begin position="75"/>
        <end position="138"/>
    </location>
</feature>
<dbReference type="Pfam" id="PF06098">
    <property type="entry name" value="Radial_spoke_3"/>
    <property type="match status" value="1"/>
</dbReference>
<protein>
    <submittedName>
        <fullName evidence="2">Uncharacterized protein</fullName>
    </submittedName>
</protein>
<evidence type="ECO:0000313" key="2">
    <source>
        <dbReference type="EMBL" id="OON18548.1"/>
    </source>
</evidence>
<evidence type="ECO:0000256" key="1">
    <source>
        <dbReference type="SAM" id="MobiDB-lite"/>
    </source>
</evidence>
<reference evidence="2 3" key="1">
    <citation type="submission" date="2015-03" db="EMBL/GenBank/DDBJ databases">
        <title>Draft genome of the nematode, Opisthorchis viverrini.</title>
        <authorList>
            <person name="Mitreva M."/>
        </authorList>
    </citation>
    <scope>NUCLEOTIDE SEQUENCE [LARGE SCALE GENOMIC DNA]</scope>
    <source>
        <strain evidence="2">Khon Kaen</strain>
    </source>
</reference>
<feature type="compositionally biased region" description="Acidic residues" evidence="1">
    <location>
        <begin position="117"/>
        <end position="138"/>
    </location>
</feature>
<organism evidence="2 3">
    <name type="scientific">Opisthorchis viverrini</name>
    <name type="common">Southeast Asian liver fluke</name>
    <dbReference type="NCBI Taxonomy" id="6198"/>
    <lineage>
        <taxon>Eukaryota</taxon>
        <taxon>Metazoa</taxon>
        <taxon>Spiralia</taxon>
        <taxon>Lophotrochozoa</taxon>
        <taxon>Platyhelminthes</taxon>
        <taxon>Trematoda</taxon>
        <taxon>Digenea</taxon>
        <taxon>Opisthorchiida</taxon>
        <taxon>Opisthorchiata</taxon>
        <taxon>Opisthorchiidae</taxon>
        <taxon>Opisthorchis</taxon>
    </lineage>
</organism>
<gene>
    <name evidence="2" type="ORF">X801_05593</name>
</gene>
<keyword evidence="3" id="KW-1185">Reference proteome</keyword>
<dbReference type="Proteomes" id="UP000243686">
    <property type="component" value="Unassembled WGS sequence"/>
</dbReference>
<dbReference type="EMBL" id="KV894065">
    <property type="protein sequence ID" value="OON18548.1"/>
    <property type="molecule type" value="Genomic_DNA"/>
</dbReference>
<dbReference type="AlphaFoldDB" id="A0A1S8WVT5"/>
<sequence length="138" mass="16279">MSNNSNLLHESHLKTDIENGFIPWLMEEVEEELELDNRARALLDLMIREVVTERYNEYHQLELMDEQRAKDLLIKSQQADPQKPEEPQDSLSVVQSDVQQPKVEETEEQPVEREMTSLDEVEEVEEKEEPTEDTEELE</sequence>